<dbReference type="AlphaFoldDB" id="A0A7J5YFS6"/>
<dbReference type="Proteomes" id="UP000518266">
    <property type="component" value="Unassembled WGS sequence"/>
</dbReference>
<comment type="caution">
    <text evidence="1">The sequence shown here is derived from an EMBL/GenBank/DDBJ whole genome shotgun (WGS) entry which is preliminary data.</text>
</comment>
<accession>A0A7J5YFS6</accession>
<proteinExistence type="predicted"/>
<sequence length="151" mass="16765">MDFIVLRMTGGRLVLSADLGRGPASCTSSSTVNDGEAHLDVEDRLFLGGLPHKHSTRRINCVMVIRWALMCPWPSSFEQANQKPCCWDQQRQVDAIGLELIHGQECVCPQVVFNVNNGGGRVSVRSIGPLLCDGLWHHRGEEDQTQPESER</sequence>
<dbReference type="SUPFAM" id="SSF49899">
    <property type="entry name" value="Concanavalin A-like lectins/glucanases"/>
    <property type="match status" value="1"/>
</dbReference>
<gene>
    <name evidence="1" type="ORF">F7725_014823</name>
</gene>
<name>A0A7J5YFS6_DISMA</name>
<evidence type="ECO:0000313" key="1">
    <source>
        <dbReference type="EMBL" id="KAF3848326.1"/>
    </source>
</evidence>
<dbReference type="OrthoDB" id="18487at2759"/>
<keyword evidence="2" id="KW-1185">Reference proteome</keyword>
<dbReference type="EMBL" id="JAAKFY010000012">
    <property type="protein sequence ID" value="KAF3848326.1"/>
    <property type="molecule type" value="Genomic_DNA"/>
</dbReference>
<reference evidence="1 2" key="1">
    <citation type="submission" date="2020-03" db="EMBL/GenBank/DDBJ databases">
        <title>Dissostichus mawsoni Genome sequencing and assembly.</title>
        <authorList>
            <person name="Park H."/>
        </authorList>
    </citation>
    <scope>NUCLEOTIDE SEQUENCE [LARGE SCALE GENOMIC DNA]</scope>
    <source>
        <strain evidence="1">DM0001</strain>
        <tissue evidence="1">Muscle</tissue>
    </source>
</reference>
<protein>
    <submittedName>
        <fullName evidence="1">Uncharacterized protein</fullName>
    </submittedName>
</protein>
<organism evidence="1 2">
    <name type="scientific">Dissostichus mawsoni</name>
    <name type="common">Antarctic cod</name>
    <dbReference type="NCBI Taxonomy" id="36200"/>
    <lineage>
        <taxon>Eukaryota</taxon>
        <taxon>Metazoa</taxon>
        <taxon>Chordata</taxon>
        <taxon>Craniata</taxon>
        <taxon>Vertebrata</taxon>
        <taxon>Euteleostomi</taxon>
        <taxon>Actinopterygii</taxon>
        <taxon>Neopterygii</taxon>
        <taxon>Teleostei</taxon>
        <taxon>Neoteleostei</taxon>
        <taxon>Acanthomorphata</taxon>
        <taxon>Eupercaria</taxon>
        <taxon>Perciformes</taxon>
        <taxon>Notothenioidei</taxon>
        <taxon>Nototheniidae</taxon>
        <taxon>Dissostichus</taxon>
    </lineage>
</organism>
<evidence type="ECO:0000313" key="2">
    <source>
        <dbReference type="Proteomes" id="UP000518266"/>
    </source>
</evidence>
<dbReference type="Gene3D" id="2.60.120.200">
    <property type="match status" value="2"/>
</dbReference>
<dbReference type="InterPro" id="IPR013320">
    <property type="entry name" value="ConA-like_dom_sf"/>
</dbReference>